<keyword evidence="2" id="KW-1133">Transmembrane helix</keyword>
<name>A0ABY7H4F1_9BACT</name>
<organism evidence="4 5">
    <name type="scientific">Nannocystis punicea</name>
    <dbReference type="NCBI Taxonomy" id="2995304"/>
    <lineage>
        <taxon>Bacteria</taxon>
        <taxon>Pseudomonadati</taxon>
        <taxon>Myxococcota</taxon>
        <taxon>Polyangia</taxon>
        <taxon>Nannocystales</taxon>
        <taxon>Nannocystaceae</taxon>
        <taxon>Nannocystis</taxon>
    </lineage>
</organism>
<dbReference type="Proteomes" id="UP001164459">
    <property type="component" value="Chromosome"/>
</dbReference>
<evidence type="ECO:0000313" key="4">
    <source>
        <dbReference type="EMBL" id="WAS94137.1"/>
    </source>
</evidence>
<feature type="signal peptide" evidence="3">
    <location>
        <begin position="1"/>
        <end position="25"/>
    </location>
</feature>
<keyword evidence="5" id="KW-1185">Reference proteome</keyword>
<dbReference type="EMBL" id="CP114040">
    <property type="protein sequence ID" value="WAS94137.1"/>
    <property type="molecule type" value="Genomic_DNA"/>
</dbReference>
<keyword evidence="2" id="KW-0472">Membrane</keyword>
<keyword evidence="3" id="KW-0732">Signal</keyword>
<evidence type="ECO:0000256" key="3">
    <source>
        <dbReference type="SAM" id="SignalP"/>
    </source>
</evidence>
<accession>A0ABY7H4F1</accession>
<dbReference type="RefSeq" id="WP_269036474.1">
    <property type="nucleotide sequence ID" value="NZ_CP114040.1"/>
</dbReference>
<protein>
    <submittedName>
        <fullName evidence="4">Uncharacterized protein</fullName>
    </submittedName>
</protein>
<sequence length="363" mass="38791">MRSCPHARTLLVGMCLATCLTTARADVMPEAEYDGQEIGAVTELSGLSRFPEHVFYVFPAYCTEALAKFTGSLESGDEDPEIDPRFYYDDKNDGRPNYLVLSDGQLPRWTSGDTPCISSTLYSVAREVAAGVDLAAMPLAEMHRFFTEDPRVFRSDFEFQGSPLYAPKYSRLRAVHEAVRIVRVGPTELDAVLDAATYRFEDGTEQTLKLAHTERPALPFKPLKPEKIAKYADKYAKWEARQPLEPPPAPQLPASEDLAAEPVAEPAADATAGADAPVVPPPAEAPAVDLVASAPAPAPAPVAPAPASPLEPEFAAPGEDVPEDMDEEAAPTSDPAWPLGAAIAGGLALVVVVALTRRARAGG</sequence>
<evidence type="ECO:0000313" key="5">
    <source>
        <dbReference type="Proteomes" id="UP001164459"/>
    </source>
</evidence>
<feature type="transmembrane region" description="Helical" evidence="2">
    <location>
        <begin position="336"/>
        <end position="355"/>
    </location>
</feature>
<feature type="compositionally biased region" description="Pro residues" evidence="1">
    <location>
        <begin position="296"/>
        <end position="309"/>
    </location>
</feature>
<evidence type="ECO:0000256" key="2">
    <source>
        <dbReference type="SAM" id="Phobius"/>
    </source>
</evidence>
<keyword evidence="2" id="KW-0812">Transmembrane</keyword>
<feature type="chain" id="PRO_5045543958" evidence="3">
    <location>
        <begin position="26"/>
        <end position="363"/>
    </location>
</feature>
<feature type="region of interest" description="Disordered" evidence="1">
    <location>
        <begin position="296"/>
        <end position="338"/>
    </location>
</feature>
<proteinExistence type="predicted"/>
<feature type="compositionally biased region" description="Acidic residues" evidence="1">
    <location>
        <begin position="320"/>
        <end position="329"/>
    </location>
</feature>
<gene>
    <name evidence="4" type="ORF">O0S08_49070</name>
</gene>
<reference evidence="4" key="1">
    <citation type="submission" date="2022-11" db="EMBL/GenBank/DDBJ databases">
        <title>Minimal conservation of predation-associated metabolite biosynthetic gene clusters underscores biosynthetic potential of Myxococcota including descriptions for ten novel species: Archangium lansinium sp. nov., Myxococcus landrumus sp. nov., Nannocystis bai.</title>
        <authorList>
            <person name="Ahearne A."/>
            <person name="Stevens C."/>
            <person name="Dowd S."/>
        </authorList>
    </citation>
    <scope>NUCLEOTIDE SEQUENCE</scope>
    <source>
        <strain evidence="4">Fl3</strain>
    </source>
</reference>
<evidence type="ECO:0000256" key="1">
    <source>
        <dbReference type="SAM" id="MobiDB-lite"/>
    </source>
</evidence>